<feature type="chain" id="PRO_5039012545" evidence="1">
    <location>
        <begin position="32"/>
        <end position="150"/>
    </location>
</feature>
<proteinExistence type="predicted"/>
<evidence type="ECO:0000313" key="3">
    <source>
        <dbReference type="Proteomes" id="UP000294911"/>
    </source>
</evidence>
<evidence type="ECO:0000256" key="1">
    <source>
        <dbReference type="SAM" id="SignalP"/>
    </source>
</evidence>
<dbReference type="Gene3D" id="1.20.90.10">
    <property type="entry name" value="Phospholipase A2 domain"/>
    <property type="match status" value="1"/>
</dbReference>
<accession>A0A4R2PYK2</accession>
<comment type="caution">
    <text evidence="2">The sequence shown here is derived from an EMBL/GenBank/DDBJ whole genome shotgun (WGS) entry which is preliminary data.</text>
</comment>
<dbReference type="OrthoDB" id="290927at2"/>
<keyword evidence="1" id="KW-0732">Signal</keyword>
<dbReference type="Proteomes" id="UP000294911">
    <property type="component" value="Unassembled WGS sequence"/>
</dbReference>
<protein>
    <submittedName>
        <fullName evidence="2">Phospholipase A2-like protein</fullName>
    </submittedName>
</protein>
<dbReference type="InterPro" id="IPR036444">
    <property type="entry name" value="PLipase_A2_dom_sf"/>
</dbReference>
<dbReference type="PANTHER" id="PTHR40787:SF3">
    <property type="entry name" value="PROTEIN TRANSPORT PROTEIN SEC39"/>
    <property type="match status" value="1"/>
</dbReference>
<feature type="signal peptide" evidence="1">
    <location>
        <begin position="1"/>
        <end position="31"/>
    </location>
</feature>
<dbReference type="EMBL" id="SLXQ01000027">
    <property type="protein sequence ID" value="TCP41109.1"/>
    <property type="molecule type" value="Genomic_DNA"/>
</dbReference>
<dbReference type="SUPFAM" id="SSF48619">
    <property type="entry name" value="Phospholipase A2, PLA2"/>
    <property type="match status" value="1"/>
</dbReference>
<organism evidence="2 3">
    <name type="scientific">Tamaricihabitans halophyticus</name>
    <dbReference type="NCBI Taxonomy" id="1262583"/>
    <lineage>
        <taxon>Bacteria</taxon>
        <taxon>Bacillati</taxon>
        <taxon>Actinomycetota</taxon>
        <taxon>Actinomycetes</taxon>
        <taxon>Pseudonocardiales</taxon>
        <taxon>Pseudonocardiaceae</taxon>
        <taxon>Tamaricihabitans</taxon>
    </lineage>
</organism>
<dbReference type="GO" id="GO:0006644">
    <property type="term" value="P:phospholipid metabolic process"/>
    <property type="evidence" value="ECO:0007669"/>
    <property type="project" value="InterPro"/>
</dbReference>
<dbReference type="Pfam" id="PF09056">
    <property type="entry name" value="Phospholip_A2_3"/>
    <property type="match status" value="1"/>
</dbReference>
<sequence length="150" mass="16768">MSGLSSVRPARFFRHALAALLLAGTVTFAGAGVAQAESVRQVTDRYLFQLSLAEFGQVRASTPRPAELDWSSDGCSAAPDNPFGFQFTPACHRHDFGYRNYKRQQRFNADTRLRLDDRFHADLKQICAGNRICLGTAWTYYQAVRKFGGN</sequence>
<evidence type="ECO:0000313" key="2">
    <source>
        <dbReference type="EMBL" id="TCP41109.1"/>
    </source>
</evidence>
<dbReference type="GO" id="GO:0050482">
    <property type="term" value="P:arachidonate secretion"/>
    <property type="evidence" value="ECO:0007669"/>
    <property type="project" value="InterPro"/>
</dbReference>
<dbReference type="AlphaFoldDB" id="A0A4R2PYK2"/>
<reference evidence="2 3" key="1">
    <citation type="submission" date="2019-03" db="EMBL/GenBank/DDBJ databases">
        <title>Genomic Encyclopedia of Type Strains, Phase IV (KMG-IV): sequencing the most valuable type-strain genomes for metagenomic binning, comparative biology and taxonomic classification.</title>
        <authorList>
            <person name="Goeker M."/>
        </authorList>
    </citation>
    <scope>NUCLEOTIDE SEQUENCE [LARGE SCALE GENOMIC DNA]</scope>
    <source>
        <strain evidence="2 3">DSM 45765</strain>
    </source>
</reference>
<keyword evidence="3" id="KW-1185">Reference proteome</keyword>
<name>A0A4R2PYK2_9PSEU</name>
<dbReference type="PANTHER" id="PTHR40787">
    <property type="entry name" value="SECRETED PROTEIN"/>
    <property type="match status" value="1"/>
</dbReference>
<gene>
    <name evidence="2" type="ORF">EV191_1277</name>
</gene>
<dbReference type="RefSeq" id="WP_132881132.1">
    <property type="nucleotide sequence ID" value="NZ_SLXQ01000027.1"/>
</dbReference>
<dbReference type="InterPro" id="IPR015141">
    <property type="entry name" value="PLipase_A2_prok/fun"/>
</dbReference>
<dbReference type="GO" id="GO:0004623">
    <property type="term" value="F:phospholipase A2 activity"/>
    <property type="evidence" value="ECO:0007669"/>
    <property type="project" value="InterPro"/>
</dbReference>